<dbReference type="RefSeq" id="WP_109676815.1">
    <property type="nucleotide sequence ID" value="NZ_QGDT01000012.1"/>
</dbReference>
<dbReference type="Pfam" id="PF12128">
    <property type="entry name" value="DUF3584"/>
    <property type="match status" value="1"/>
</dbReference>
<feature type="coiled-coil region" evidence="1">
    <location>
        <begin position="271"/>
        <end position="312"/>
    </location>
</feature>
<name>A0A316AFC9_9BACT</name>
<keyword evidence="1" id="KW-0175">Coiled coil</keyword>
<dbReference type="Proteomes" id="UP000245880">
    <property type="component" value="Unassembled WGS sequence"/>
</dbReference>
<reference evidence="2 3" key="1">
    <citation type="submission" date="2018-03" db="EMBL/GenBank/DDBJ databases">
        <title>Genomic Encyclopedia of Archaeal and Bacterial Type Strains, Phase II (KMG-II): from individual species to whole genera.</title>
        <authorList>
            <person name="Goeker M."/>
        </authorList>
    </citation>
    <scope>NUCLEOTIDE SEQUENCE [LARGE SCALE GENOMIC DNA]</scope>
    <source>
        <strain evidence="2 3">DSM 100346</strain>
    </source>
</reference>
<feature type="coiled-coil region" evidence="1">
    <location>
        <begin position="616"/>
        <end position="679"/>
    </location>
</feature>
<keyword evidence="3" id="KW-1185">Reference proteome</keyword>
<sequence length="1218" mass="140673">MRFLNKIIFINSASVAYAEINLDGNVHFIGTQGVGKSTALRAILFFYNADKLKLGIEKGKRSFDDYYFPYGNSYLVYELSRETGPYCVVAFKSQGRVAYRFINGPYNKNNFIGTENKALGWEQVRGTFNGPASYTRKIERYEEYRDILYGNNKGLPAEFRKYALIESRQYQNLPRTIQNVFLNSKLEAEFIKQTIIMSLNEEDVKIDLDQYAFHLRDFEQQLADISKWSDKNRSGDVVVRSVAKSIAKVYTEISFLDKEKVTVARQLLATHAALEKSLPEALKKLEKEKEKLTSASKKVAEASQKFQEKKAKIVKEINLLDGKITEARQKLDGYTRLNIGDIIARVSKRSELENKKEHLKKEEHLLSARFAEITTKYDALIVQNQNQLNDFINQKNREKINQKDNFYKIKEEIQQVYERIIHETEDENREIKINAEEAIQKKIAVIHDLNLKKKEIELKRWFEKEIDENRQAIDQANQIILSSDIQKKGGKAQVESLQKQWDLDIAKYDTEYNHKTALTKGSMASLTEKIEKINSLIAQRKDSLYEWLHENKPGWEQTIGRVINQEQVLFHSGLSPRLAKAEGTFYGVEINLEEIAVEVKTVTDYEKECLQIGIEIKKAQALLAAMAEERVKEQEKLKKKYQPQIKASKNAIDLQEYAYQKALLDLEKATIALEEFQRKGVTDRSNALEAINQELLLANEEKQTALDHLSMINNQVRSLIERKKKERDHKIAEESAQLHASLSGLDKDIEKETVAIQNRNVEIKAQENRVLEREGADTKRISIIVSELLEVNAELRFIEDNRNIVSDYYKDKRELFDLVDEFKANKKLGVTRLLTLEQRYELGKEKLVQEVDRLNTLIHEMDSTLRETQEDLEEFNRFVQTEVFLRLNPDDLPINDGHKVDRRLKTLIAELNDKSFSIRNKTDELRAAIGRFLSYFSSSNIFGFKTNLIENEDYFLFAENLKEFIEEDKIAEYEKRTNEHFASLIAQIGKETTELVSKEAIIQKVIADINKDFEERNFAGVIKSINLRLSSSANRVVMLLSEIRLFNNEYSTTLGASNLFSTADSEQNNKKAVGYLKNFANEIASSKQTEVNLSDTFELQFKIVENDNDSGWVEKLTNFGSEGTDILVKAMINIMLLNVFKESASKRFKDFRLHCMMDEIGKLHPTNVKGILKFANDRNILLINSSPTSYNASEYRHTYKLSKDSNNITKVVKLLTNH</sequence>
<evidence type="ECO:0000313" key="3">
    <source>
        <dbReference type="Proteomes" id="UP000245880"/>
    </source>
</evidence>
<comment type="caution">
    <text evidence="2">The sequence shown here is derived from an EMBL/GenBank/DDBJ whole genome shotgun (WGS) entry which is preliminary data.</text>
</comment>
<evidence type="ECO:0000256" key="1">
    <source>
        <dbReference type="SAM" id="Coils"/>
    </source>
</evidence>
<gene>
    <name evidence="2" type="ORF">CLV98_11262</name>
</gene>
<dbReference type="InterPro" id="IPR021979">
    <property type="entry name" value="DUF3584"/>
</dbReference>
<proteinExistence type="predicted"/>
<protein>
    <submittedName>
        <fullName evidence="2">Uncharacterized protein DUF3584</fullName>
    </submittedName>
</protein>
<dbReference type="OrthoDB" id="9810371at2"/>
<organism evidence="2 3">
    <name type="scientific">Dyadobacter jejuensis</name>
    <dbReference type="NCBI Taxonomy" id="1082580"/>
    <lineage>
        <taxon>Bacteria</taxon>
        <taxon>Pseudomonadati</taxon>
        <taxon>Bacteroidota</taxon>
        <taxon>Cytophagia</taxon>
        <taxon>Cytophagales</taxon>
        <taxon>Spirosomataceae</taxon>
        <taxon>Dyadobacter</taxon>
    </lineage>
</organism>
<evidence type="ECO:0000313" key="2">
    <source>
        <dbReference type="EMBL" id="PWJ55968.1"/>
    </source>
</evidence>
<accession>A0A316AFC9</accession>
<dbReference type="AlphaFoldDB" id="A0A316AFC9"/>
<dbReference type="EMBL" id="QGDT01000012">
    <property type="protein sequence ID" value="PWJ55968.1"/>
    <property type="molecule type" value="Genomic_DNA"/>
</dbReference>